<dbReference type="InterPro" id="IPR016185">
    <property type="entry name" value="PreATP-grasp_dom_sf"/>
</dbReference>
<dbReference type="HAMAP" id="MF_01928">
    <property type="entry name" value="PurK"/>
    <property type="match status" value="1"/>
</dbReference>
<dbReference type="NCBIfam" id="NF004679">
    <property type="entry name" value="PRK06019.1-5"/>
    <property type="match status" value="1"/>
</dbReference>
<dbReference type="InterPro" id="IPR013815">
    <property type="entry name" value="ATP_grasp_subdomain_1"/>
</dbReference>
<dbReference type="Gene3D" id="3.30.1490.20">
    <property type="entry name" value="ATP-grasp fold, A domain"/>
    <property type="match status" value="1"/>
</dbReference>
<dbReference type="GO" id="GO:0004638">
    <property type="term" value="F:phosphoribosylaminoimidazole carboxylase activity"/>
    <property type="evidence" value="ECO:0007669"/>
    <property type="project" value="InterPro"/>
</dbReference>
<keyword evidence="9" id="KW-1185">Reference proteome</keyword>
<comment type="subunit">
    <text evidence="5 6">Homodimer.</text>
</comment>
<sequence length="375" mass="41990">MKPEVIRPGRTIGILGGGQLGRMMAVAARHMGYQIAVLDPAENCPCASIAEEHIIAEYDDLQAAERLSEVSDVITYEFENVDLDVARLFEEKGKLPQGAFALEVTQNRAKEKEIAVDAGLSVPEYRIVTTFEEVEEAMEVTGYPAVIKTVSGGYDGKGQQKIEGETHLEDVRSFMKEGGTYIVEQWLEFDLEISQVFTRGMDGRIIPFPIAENIHKNHILHESRVPATVPGKVEERAHEAVEVLAERIGVVGTFAVEMFVKGKDIFINEMAPRPHNSGHYTIEACSVSQFEQHVRAICGLPLLPVHSFGAAVMVNVLGKHRSILLDRLEYYHGFHFHDYGKEEARQTRKMGHITFVGDNLKEIDKVITENQIHLW</sequence>
<dbReference type="Gene3D" id="3.30.470.20">
    <property type="entry name" value="ATP-grasp fold, B domain"/>
    <property type="match status" value="1"/>
</dbReference>
<feature type="binding site" evidence="5">
    <location>
        <begin position="184"/>
        <end position="187"/>
    </location>
    <ligand>
        <name>ATP</name>
        <dbReference type="ChEBI" id="CHEBI:30616"/>
    </ligand>
</feature>
<evidence type="ECO:0000256" key="3">
    <source>
        <dbReference type="ARBA" id="ARBA00022755"/>
    </source>
</evidence>
<dbReference type="InterPro" id="IPR005875">
    <property type="entry name" value="PurK"/>
</dbReference>
<feature type="binding site" evidence="5">
    <location>
        <position position="108"/>
    </location>
    <ligand>
        <name>ATP</name>
        <dbReference type="ChEBI" id="CHEBI:30616"/>
    </ligand>
</feature>
<evidence type="ECO:0000256" key="2">
    <source>
        <dbReference type="ARBA" id="ARBA00022741"/>
    </source>
</evidence>
<dbReference type="STRING" id="240303.SAMN05421677_10496"/>
<gene>
    <name evidence="5 6" type="primary">purK</name>
    <name evidence="8" type="ORF">SAMN05421677_10496</name>
</gene>
<dbReference type="NCBIfam" id="TIGR01161">
    <property type="entry name" value="purK"/>
    <property type="match status" value="1"/>
</dbReference>
<dbReference type="SUPFAM" id="SSF51246">
    <property type="entry name" value="Rudiment single hybrid motif"/>
    <property type="match status" value="1"/>
</dbReference>
<keyword evidence="2 5" id="KW-0547">Nucleotide-binding</keyword>
<dbReference type="Pfam" id="PF02222">
    <property type="entry name" value="ATP-grasp"/>
    <property type="match status" value="1"/>
</dbReference>
<feature type="domain" description="ATP-grasp" evidence="7">
    <location>
        <begin position="112"/>
        <end position="298"/>
    </location>
</feature>
<feature type="binding site" evidence="5">
    <location>
        <position position="192"/>
    </location>
    <ligand>
        <name>ATP</name>
        <dbReference type="ChEBI" id="CHEBI:30616"/>
    </ligand>
</feature>
<dbReference type="GO" id="GO:0034028">
    <property type="term" value="F:5-(carboxyamino)imidazole ribonucleotide synthase activity"/>
    <property type="evidence" value="ECO:0007669"/>
    <property type="project" value="UniProtKB-UniRule"/>
</dbReference>
<dbReference type="InterPro" id="IPR011761">
    <property type="entry name" value="ATP-grasp"/>
</dbReference>
<dbReference type="EMBL" id="FNIZ01000004">
    <property type="protein sequence ID" value="SDO31340.1"/>
    <property type="molecule type" value="Genomic_DNA"/>
</dbReference>
<comment type="pathway">
    <text evidence="5 6">Purine metabolism; IMP biosynthesis via de novo pathway; 5-amino-1-(5-phospho-D-ribosyl)imidazole-4-carboxylate from 5-amino-1-(5-phospho-D-ribosyl)imidazole (N5-CAIR route): step 1/2.</text>
</comment>
<dbReference type="PANTHER" id="PTHR11609:SF5">
    <property type="entry name" value="PHOSPHORIBOSYLAMINOIMIDAZOLE CARBOXYLASE"/>
    <property type="match status" value="1"/>
</dbReference>
<dbReference type="AlphaFoldDB" id="A0A1H0IJ75"/>
<dbReference type="InterPro" id="IPR011054">
    <property type="entry name" value="Rudment_hybrid_motif"/>
</dbReference>
<dbReference type="Proteomes" id="UP000198860">
    <property type="component" value="Unassembled WGS sequence"/>
</dbReference>
<dbReference type="RefSeq" id="WP_089651515.1">
    <property type="nucleotide sequence ID" value="NZ_FNIZ01000004.1"/>
</dbReference>
<dbReference type="EC" id="6.3.4.18" evidence="5 6"/>
<evidence type="ECO:0000313" key="9">
    <source>
        <dbReference type="Proteomes" id="UP000198860"/>
    </source>
</evidence>
<dbReference type="NCBIfam" id="NF004675">
    <property type="entry name" value="PRK06019.1-1"/>
    <property type="match status" value="1"/>
</dbReference>
<evidence type="ECO:0000256" key="6">
    <source>
        <dbReference type="RuleBase" id="RU361200"/>
    </source>
</evidence>
<dbReference type="FunFam" id="3.40.50.20:FF:000016">
    <property type="entry name" value="N5-carboxyaminoimidazole ribonucleotide synthase"/>
    <property type="match status" value="1"/>
</dbReference>
<dbReference type="Gene3D" id="3.40.50.20">
    <property type="match status" value="1"/>
</dbReference>
<evidence type="ECO:0000313" key="8">
    <source>
        <dbReference type="EMBL" id="SDO31340.1"/>
    </source>
</evidence>
<feature type="binding site" evidence="5">
    <location>
        <position position="148"/>
    </location>
    <ligand>
        <name>ATP</name>
        <dbReference type="ChEBI" id="CHEBI:30616"/>
    </ligand>
</feature>
<feature type="binding site" evidence="5">
    <location>
        <begin position="153"/>
        <end position="159"/>
    </location>
    <ligand>
        <name>ATP</name>
        <dbReference type="ChEBI" id="CHEBI:30616"/>
    </ligand>
</feature>
<dbReference type="GO" id="GO:0006189">
    <property type="term" value="P:'de novo' IMP biosynthetic process"/>
    <property type="evidence" value="ECO:0007669"/>
    <property type="project" value="UniProtKB-UniRule"/>
</dbReference>
<dbReference type="GO" id="GO:0046872">
    <property type="term" value="F:metal ion binding"/>
    <property type="evidence" value="ECO:0007669"/>
    <property type="project" value="InterPro"/>
</dbReference>
<organism evidence="8 9">
    <name type="scientific">Halobacillus aidingensis</name>
    <dbReference type="NCBI Taxonomy" id="240303"/>
    <lineage>
        <taxon>Bacteria</taxon>
        <taxon>Bacillati</taxon>
        <taxon>Bacillota</taxon>
        <taxon>Bacilli</taxon>
        <taxon>Bacillales</taxon>
        <taxon>Bacillaceae</taxon>
        <taxon>Halobacillus</taxon>
    </lineage>
</organism>
<reference evidence="9" key="1">
    <citation type="submission" date="2016-10" db="EMBL/GenBank/DDBJ databases">
        <authorList>
            <person name="Varghese N."/>
            <person name="Submissions S."/>
        </authorList>
    </citation>
    <scope>NUCLEOTIDE SEQUENCE [LARGE SCALE GENOMIC DNA]</scope>
    <source>
        <strain evidence="9">CGMCC 1.3703</strain>
    </source>
</reference>
<comment type="function">
    <text evidence="5">Catalyzes the ATP-dependent conversion of 5-aminoimidazole ribonucleotide (AIR) and HCO(3)(-) to N5-carboxyaminoimidazole ribonucleotide (N5-CAIR).</text>
</comment>
<dbReference type="InterPro" id="IPR054350">
    <property type="entry name" value="PurT/PurK_preATP-grasp"/>
</dbReference>
<dbReference type="PANTHER" id="PTHR11609">
    <property type="entry name" value="PURINE BIOSYNTHESIS PROTEIN 6/7, PUR6/7"/>
    <property type="match status" value="1"/>
</dbReference>
<dbReference type="SUPFAM" id="SSF52440">
    <property type="entry name" value="PreATP-grasp domain"/>
    <property type="match status" value="1"/>
</dbReference>
<feature type="binding site" evidence="5">
    <location>
        <position position="215"/>
    </location>
    <ligand>
        <name>ATP</name>
        <dbReference type="ChEBI" id="CHEBI:30616"/>
    </ligand>
</feature>
<feature type="binding site" evidence="5">
    <location>
        <begin position="268"/>
        <end position="269"/>
    </location>
    <ligand>
        <name>ATP</name>
        <dbReference type="ChEBI" id="CHEBI:30616"/>
    </ligand>
</feature>
<dbReference type="UniPathway" id="UPA00074">
    <property type="reaction ID" value="UER00942"/>
</dbReference>
<evidence type="ECO:0000256" key="4">
    <source>
        <dbReference type="ARBA" id="ARBA00022840"/>
    </source>
</evidence>
<dbReference type="OrthoDB" id="9804625at2"/>
<dbReference type="PROSITE" id="PS50975">
    <property type="entry name" value="ATP_GRASP"/>
    <property type="match status" value="1"/>
</dbReference>
<keyword evidence="3 5" id="KW-0658">Purine biosynthesis</keyword>
<dbReference type="InterPro" id="IPR040686">
    <property type="entry name" value="PurK_C"/>
</dbReference>
<comment type="function">
    <text evidence="6">Catalyzes the ATP-dependent conversion of 5-aminoimidazole ribonucleotide (AIR) and HCO(3)- to N5-carboxyaminoimidazole ribonucleotide (N5-CAIR).</text>
</comment>
<dbReference type="Pfam" id="PF17769">
    <property type="entry name" value="PurK_C"/>
    <property type="match status" value="1"/>
</dbReference>
<name>A0A1H0IJ75_HALAD</name>
<evidence type="ECO:0000259" key="7">
    <source>
        <dbReference type="PROSITE" id="PS50975"/>
    </source>
</evidence>
<keyword evidence="4 5" id="KW-0067">ATP-binding</keyword>
<comment type="catalytic activity">
    <reaction evidence="5 6">
        <text>5-amino-1-(5-phospho-beta-D-ribosyl)imidazole + hydrogencarbonate + ATP = 5-carboxyamino-1-(5-phospho-D-ribosyl)imidazole + ADP + phosphate + 2 H(+)</text>
        <dbReference type="Rhea" id="RHEA:19317"/>
        <dbReference type="ChEBI" id="CHEBI:15378"/>
        <dbReference type="ChEBI" id="CHEBI:17544"/>
        <dbReference type="ChEBI" id="CHEBI:30616"/>
        <dbReference type="ChEBI" id="CHEBI:43474"/>
        <dbReference type="ChEBI" id="CHEBI:58730"/>
        <dbReference type="ChEBI" id="CHEBI:137981"/>
        <dbReference type="ChEBI" id="CHEBI:456216"/>
        <dbReference type="EC" id="6.3.4.18"/>
    </reaction>
</comment>
<proteinExistence type="inferred from homology"/>
<dbReference type="InterPro" id="IPR003135">
    <property type="entry name" value="ATP-grasp_carboxylate-amine"/>
</dbReference>
<dbReference type="SUPFAM" id="SSF56059">
    <property type="entry name" value="Glutathione synthetase ATP-binding domain-like"/>
    <property type="match status" value="1"/>
</dbReference>
<accession>A0A1H0IJ75</accession>
<evidence type="ECO:0000256" key="1">
    <source>
        <dbReference type="ARBA" id="ARBA00022598"/>
    </source>
</evidence>
<dbReference type="GO" id="GO:0005524">
    <property type="term" value="F:ATP binding"/>
    <property type="evidence" value="ECO:0007669"/>
    <property type="project" value="UniProtKB-UniRule"/>
</dbReference>
<comment type="similarity">
    <text evidence="5 6">Belongs to the PurK/PurT family.</text>
</comment>
<keyword evidence="1 5" id="KW-0436">Ligase</keyword>
<dbReference type="Pfam" id="PF22660">
    <property type="entry name" value="RS_preATP-grasp-like"/>
    <property type="match status" value="1"/>
</dbReference>
<dbReference type="GO" id="GO:0005829">
    <property type="term" value="C:cytosol"/>
    <property type="evidence" value="ECO:0007669"/>
    <property type="project" value="TreeGrafter"/>
</dbReference>
<protein>
    <recommendedName>
        <fullName evidence="5 6">N5-carboxyaminoimidazole ribonucleotide synthase</fullName>
        <shortName evidence="5 6">N5-CAIR synthase</shortName>
        <ecNumber evidence="5 6">6.3.4.18</ecNumber>
    </recommendedName>
    <alternativeName>
        <fullName evidence="5 6">5-(carboxyamino)imidazole ribonucleotide synthetase</fullName>
    </alternativeName>
</protein>
<evidence type="ECO:0000256" key="5">
    <source>
        <dbReference type="HAMAP-Rule" id="MF_01928"/>
    </source>
</evidence>